<dbReference type="InterPro" id="IPR036291">
    <property type="entry name" value="NAD(P)-bd_dom_sf"/>
</dbReference>
<evidence type="ECO:0000313" key="9">
    <source>
        <dbReference type="Proteomes" id="UP000799772"/>
    </source>
</evidence>
<dbReference type="EMBL" id="ML978121">
    <property type="protein sequence ID" value="KAF2103778.1"/>
    <property type="molecule type" value="Genomic_DNA"/>
</dbReference>
<dbReference type="InterPro" id="IPR013154">
    <property type="entry name" value="ADH-like_N"/>
</dbReference>
<dbReference type="PROSITE" id="PS00059">
    <property type="entry name" value="ADH_ZINC"/>
    <property type="match status" value="1"/>
</dbReference>
<dbReference type="InterPro" id="IPR002328">
    <property type="entry name" value="ADH_Zn_CS"/>
</dbReference>
<dbReference type="SUPFAM" id="SSF51735">
    <property type="entry name" value="NAD(P)-binding Rossmann-fold domains"/>
    <property type="match status" value="1"/>
</dbReference>
<dbReference type="CDD" id="cd08233">
    <property type="entry name" value="butanediol_DH_like"/>
    <property type="match status" value="1"/>
</dbReference>
<accession>A0A9P4IR08</accession>
<dbReference type="PANTHER" id="PTHR43161:SF23">
    <property type="entry name" value="(R,R)-BUTANEDIOL DEHYDROGENASE-RELATED"/>
    <property type="match status" value="1"/>
</dbReference>
<sequence>MATNSNKTIQALRLYGSKDLRLDCIQAQPCGADEIRVAIAYCGICGTDLHEYNYPVLCPKPGEVHPLTGTSLPVTLGHEMSGTITELGGDVEDLAVGDAVTVNPAIVERHVGLPPCEDCSAGFPNICRSLSNYGLGGSCGGFADEVVVKWYSALKLPPTVSLKVGALVEPLAVAWHSARTANFQEGQDALILGAGPIGLAILQVLKVFGARHVIVSDVLDVRKKHAAAFGATKVVDPLQDSVKVVETVRQVCGDRGVDVAFDASGLQTTLDTAIACVKPRGTIFNVAIHEKGLVVNPTQLSLQEKVFRGGNSYTNEDFASVIAAISDGRLEAESMVTAVVPLENVVEKGFIELLHKKSNHVKILVQPIRQVS</sequence>
<dbReference type="InterPro" id="IPR011032">
    <property type="entry name" value="GroES-like_sf"/>
</dbReference>
<keyword evidence="5" id="KW-0560">Oxidoreductase</keyword>
<dbReference type="InterPro" id="IPR020843">
    <property type="entry name" value="ER"/>
</dbReference>
<proteinExistence type="inferred from homology"/>
<feature type="domain" description="Enoyl reductase (ER)" evidence="7">
    <location>
        <begin position="16"/>
        <end position="365"/>
    </location>
</feature>
<dbReference type="Proteomes" id="UP000799772">
    <property type="component" value="Unassembled WGS sequence"/>
</dbReference>
<evidence type="ECO:0000256" key="1">
    <source>
        <dbReference type="ARBA" id="ARBA00001947"/>
    </source>
</evidence>
<dbReference type="GO" id="GO:0005737">
    <property type="term" value="C:cytoplasm"/>
    <property type="evidence" value="ECO:0007669"/>
    <property type="project" value="TreeGrafter"/>
</dbReference>
<dbReference type="GO" id="GO:0034079">
    <property type="term" value="P:butanediol biosynthetic process"/>
    <property type="evidence" value="ECO:0007669"/>
    <property type="project" value="TreeGrafter"/>
</dbReference>
<dbReference type="Gene3D" id="3.90.180.10">
    <property type="entry name" value="Medium-chain alcohol dehydrogenases, catalytic domain"/>
    <property type="match status" value="1"/>
</dbReference>
<keyword evidence="9" id="KW-1185">Reference proteome</keyword>
<dbReference type="Pfam" id="PF08240">
    <property type="entry name" value="ADH_N"/>
    <property type="match status" value="1"/>
</dbReference>
<gene>
    <name evidence="8" type="ORF">NA57DRAFT_69988</name>
</gene>
<dbReference type="Gene3D" id="3.40.50.720">
    <property type="entry name" value="NAD(P)-binding Rossmann-like Domain"/>
    <property type="match status" value="1"/>
</dbReference>
<keyword evidence="4 6" id="KW-0862">Zinc</keyword>
<evidence type="ECO:0000256" key="5">
    <source>
        <dbReference type="ARBA" id="ARBA00023002"/>
    </source>
</evidence>
<dbReference type="InterPro" id="IPR013149">
    <property type="entry name" value="ADH-like_C"/>
</dbReference>
<reference evidence="8" key="1">
    <citation type="journal article" date="2020" name="Stud. Mycol.">
        <title>101 Dothideomycetes genomes: a test case for predicting lifestyles and emergence of pathogens.</title>
        <authorList>
            <person name="Haridas S."/>
            <person name="Albert R."/>
            <person name="Binder M."/>
            <person name="Bloem J."/>
            <person name="Labutti K."/>
            <person name="Salamov A."/>
            <person name="Andreopoulos B."/>
            <person name="Baker S."/>
            <person name="Barry K."/>
            <person name="Bills G."/>
            <person name="Bluhm B."/>
            <person name="Cannon C."/>
            <person name="Castanera R."/>
            <person name="Culley D."/>
            <person name="Daum C."/>
            <person name="Ezra D."/>
            <person name="Gonzalez J."/>
            <person name="Henrissat B."/>
            <person name="Kuo A."/>
            <person name="Liang C."/>
            <person name="Lipzen A."/>
            <person name="Lutzoni F."/>
            <person name="Magnuson J."/>
            <person name="Mondo S."/>
            <person name="Nolan M."/>
            <person name="Ohm R."/>
            <person name="Pangilinan J."/>
            <person name="Park H.-J."/>
            <person name="Ramirez L."/>
            <person name="Alfaro M."/>
            <person name="Sun H."/>
            <person name="Tritt A."/>
            <person name="Yoshinaga Y."/>
            <person name="Zwiers L.-H."/>
            <person name="Turgeon B."/>
            <person name="Goodwin S."/>
            <person name="Spatafora J."/>
            <person name="Crous P."/>
            <person name="Grigoriev I."/>
        </authorList>
    </citation>
    <scope>NUCLEOTIDE SEQUENCE</scope>
    <source>
        <strain evidence="8">CBS 133067</strain>
    </source>
</reference>
<evidence type="ECO:0000313" key="8">
    <source>
        <dbReference type="EMBL" id="KAF2103778.1"/>
    </source>
</evidence>
<protein>
    <submittedName>
        <fullName evidence="8">GroES-like protein</fullName>
    </submittedName>
</protein>
<comment type="cofactor">
    <cofactor evidence="1 6">
        <name>Zn(2+)</name>
        <dbReference type="ChEBI" id="CHEBI:29105"/>
    </cofactor>
</comment>
<name>A0A9P4IR08_9PEZI</name>
<dbReference type="SUPFAM" id="SSF50129">
    <property type="entry name" value="GroES-like"/>
    <property type="match status" value="1"/>
</dbReference>
<comment type="caution">
    <text evidence="8">The sequence shown here is derived from an EMBL/GenBank/DDBJ whole genome shotgun (WGS) entry which is preliminary data.</text>
</comment>
<dbReference type="PANTHER" id="PTHR43161">
    <property type="entry name" value="SORBITOL DEHYDROGENASE"/>
    <property type="match status" value="1"/>
</dbReference>
<dbReference type="AlphaFoldDB" id="A0A9P4IR08"/>
<dbReference type="SMART" id="SM00829">
    <property type="entry name" value="PKS_ER"/>
    <property type="match status" value="1"/>
</dbReference>
<evidence type="ECO:0000256" key="4">
    <source>
        <dbReference type="ARBA" id="ARBA00022833"/>
    </source>
</evidence>
<organism evidence="8 9">
    <name type="scientific">Rhizodiscina lignyota</name>
    <dbReference type="NCBI Taxonomy" id="1504668"/>
    <lineage>
        <taxon>Eukaryota</taxon>
        <taxon>Fungi</taxon>
        <taxon>Dikarya</taxon>
        <taxon>Ascomycota</taxon>
        <taxon>Pezizomycotina</taxon>
        <taxon>Dothideomycetes</taxon>
        <taxon>Pleosporomycetidae</taxon>
        <taxon>Aulographales</taxon>
        <taxon>Rhizodiscinaceae</taxon>
        <taxon>Rhizodiscina</taxon>
    </lineage>
</organism>
<keyword evidence="3 6" id="KW-0479">Metal-binding</keyword>
<evidence type="ECO:0000256" key="3">
    <source>
        <dbReference type="ARBA" id="ARBA00022723"/>
    </source>
</evidence>
<dbReference type="OrthoDB" id="3941538at2759"/>
<evidence type="ECO:0000259" key="7">
    <source>
        <dbReference type="SMART" id="SM00829"/>
    </source>
</evidence>
<evidence type="ECO:0000256" key="2">
    <source>
        <dbReference type="ARBA" id="ARBA00008072"/>
    </source>
</evidence>
<evidence type="ECO:0000256" key="6">
    <source>
        <dbReference type="RuleBase" id="RU361277"/>
    </source>
</evidence>
<dbReference type="Pfam" id="PF00107">
    <property type="entry name" value="ADH_zinc_N"/>
    <property type="match status" value="1"/>
</dbReference>
<dbReference type="GO" id="GO:0008270">
    <property type="term" value="F:zinc ion binding"/>
    <property type="evidence" value="ECO:0007669"/>
    <property type="project" value="InterPro"/>
</dbReference>
<comment type="similarity">
    <text evidence="2 6">Belongs to the zinc-containing alcohol dehydrogenase family.</text>
</comment>
<dbReference type="GO" id="GO:0000721">
    <property type="term" value="F:(R,R)-butanediol dehydrogenase activity"/>
    <property type="evidence" value="ECO:0007669"/>
    <property type="project" value="TreeGrafter"/>
</dbReference>